<evidence type="ECO:0008006" key="10">
    <source>
        <dbReference type="Google" id="ProtNLM"/>
    </source>
</evidence>
<keyword evidence="3 4" id="KW-0975">Bacterial flagellum</keyword>
<dbReference type="GO" id="GO:0009425">
    <property type="term" value="C:bacterial-type flagellum basal body"/>
    <property type="evidence" value="ECO:0007669"/>
    <property type="project" value="UniProtKB-SubCell"/>
</dbReference>
<organism evidence="8 9">
    <name type="scientific">Lysobacter enzymogenes</name>
    <dbReference type="NCBI Taxonomy" id="69"/>
    <lineage>
        <taxon>Bacteria</taxon>
        <taxon>Pseudomonadati</taxon>
        <taxon>Pseudomonadota</taxon>
        <taxon>Gammaproteobacteria</taxon>
        <taxon>Lysobacterales</taxon>
        <taxon>Lysobacteraceae</taxon>
        <taxon>Lysobacter</taxon>
    </lineage>
</organism>
<name>A0AAU9AMH1_LYSEN</name>
<dbReference type="AlphaFoldDB" id="A0AAU9AMH1"/>
<evidence type="ECO:0000259" key="5">
    <source>
        <dbReference type="Pfam" id="PF00460"/>
    </source>
</evidence>
<sequence>MSDTLQAVARALAADVQQLSAVGHNVANINTPGYRGVRVQPGVEPARFDPTGAAQPGAMQIGADPLAATQTRIDQRDGTLMQTARSLDLALQGEGFFVVERAGRTLLTRSGAFRVDADGALVNAVGDRVLGESGPILLGEPGAAAGLRVDANGELWSADRRSLGRLDLVAAADAGALRPAGDGAYAYEGERGEWRGRVVQGALESANVDAAAETLRLIETTRHAESVQRAISIYDKAMDAGINRIGDN</sequence>
<comment type="similarity">
    <text evidence="2 4">Belongs to the flagella basal body rod proteins family.</text>
</comment>
<dbReference type="InterPro" id="IPR037925">
    <property type="entry name" value="FlgE/F/G-like"/>
</dbReference>
<evidence type="ECO:0000256" key="3">
    <source>
        <dbReference type="ARBA" id="ARBA00023143"/>
    </source>
</evidence>
<dbReference type="NCBIfam" id="TIGR03506">
    <property type="entry name" value="FlgEFG_subfam"/>
    <property type="match status" value="1"/>
</dbReference>
<dbReference type="Pfam" id="PF22692">
    <property type="entry name" value="LlgE_F_G_D1"/>
    <property type="match status" value="1"/>
</dbReference>
<evidence type="ECO:0000256" key="2">
    <source>
        <dbReference type="ARBA" id="ARBA00009677"/>
    </source>
</evidence>
<evidence type="ECO:0000256" key="1">
    <source>
        <dbReference type="ARBA" id="ARBA00004117"/>
    </source>
</evidence>
<dbReference type="InterPro" id="IPR020013">
    <property type="entry name" value="Flagellar_FlgE/F/G"/>
</dbReference>
<protein>
    <recommendedName>
        <fullName evidence="10">Flagellar basal body protein</fullName>
    </recommendedName>
</protein>
<proteinExistence type="inferred from homology"/>
<dbReference type="EMBL" id="AP014940">
    <property type="protein sequence ID" value="BAV96909.1"/>
    <property type="molecule type" value="Genomic_DNA"/>
</dbReference>
<dbReference type="Pfam" id="PF00460">
    <property type="entry name" value="Flg_bb_rod"/>
    <property type="match status" value="1"/>
</dbReference>
<dbReference type="RefSeq" id="WP_096377170.1">
    <property type="nucleotide sequence ID" value="NZ_AP014940.1"/>
</dbReference>
<evidence type="ECO:0000256" key="4">
    <source>
        <dbReference type="RuleBase" id="RU362116"/>
    </source>
</evidence>
<dbReference type="GO" id="GO:0071978">
    <property type="term" value="P:bacterial-type flagellum-dependent swarming motility"/>
    <property type="evidence" value="ECO:0007669"/>
    <property type="project" value="TreeGrafter"/>
</dbReference>
<dbReference type="SUPFAM" id="SSF117143">
    <property type="entry name" value="Flagellar hook protein flgE"/>
    <property type="match status" value="1"/>
</dbReference>
<dbReference type="InterPro" id="IPR010930">
    <property type="entry name" value="Flg_bb/hook_C_dom"/>
</dbReference>
<dbReference type="KEGG" id="lem:LEN_1422"/>
<dbReference type="Pfam" id="PF06429">
    <property type="entry name" value="Flg_bbr_C"/>
    <property type="match status" value="1"/>
</dbReference>
<evidence type="ECO:0000313" key="8">
    <source>
        <dbReference type="EMBL" id="BAV96909.1"/>
    </source>
</evidence>
<evidence type="ECO:0000313" key="9">
    <source>
        <dbReference type="Proteomes" id="UP000218824"/>
    </source>
</evidence>
<feature type="domain" description="Flagellar hook protein FlgE/F/G-like D1" evidence="7">
    <location>
        <begin position="90"/>
        <end position="154"/>
    </location>
</feature>
<feature type="domain" description="Flagellar basal-body/hook protein C-terminal" evidence="6">
    <location>
        <begin position="199"/>
        <end position="243"/>
    </location>
</feature>
<feature type="domain" description="Flagellar basal body rod protein N-terminal" evidence="5">
    <location>
        <begin position="7"/>
        <end position="35"/>
    </location>
</feature>
<dbReference type="Proteomes" id="UP000218824">
    <property type="component" value="Chromosome"/>
</dbReference>
<evidence type="ECO:0000259" key="6">
    <source>
        <dbReference type="Pfam" id="PF06429"/>
    </source>
</evidence>
<reference evidence="8 9" key="1">
    <citation type="journal article" date="2017" name="DNA Res.">
        <title>Complete genome sequence and expression profile of the commercial lytic enzyme producer Lysobacter enzymogenes M497-1.</title>
        <authorList>
            <person name="Takami H."/>
            <person name="Toyoda A."/>
            <person name="Uchiyama I."/>
            <person name="Itoh T."/>
            <person name="Takaki Y."/>
            <person name="Arai W."/>
            <person name="Nishi S."/>
            <person name="Kawai M."/>
            <person name="Shinya K."/>
            <person name="Ikeda H."/>
        </authorList>
    </citation>
    <scope>NUCLEOTIDE SEQUENCE [LARGE SCALE GENOMIC DNA]</scope>
    <source>
        <strain evidence="8 9">M497-1</strain>
    </source>
</reference>
<evidence type="ECO:0000259" key="7">
    <source>
        <dbReference type="Pfam" id="PF22692"/>
    </source>
</evidence>
<comment type="subcellular location">
    <subcellularLocation>
        <location evidence="1 4">Bacterial flagellum basal body</location>
    </subcellularLocation>
</comment>
<dbReference type="InterPro" id="IPR001444">
    <property type="entry name" value="Flag_bb_rod_N"/>
</dbReference>
<accession>A0AAU9AMH1</accession>
<gene>
    <name evidence="8" type="ORF">LEN_1422</name>
</gene>
<dbReference type="InterPro" id="IPR053967">
    <property type="entry name" value="LlgE_F_G-like_D1"/>
</dbReference>
<dbReference type="GeneID" id="83063298"/>
<dbReference type="PANTHER" id="PTHR30435">
    <property type="entry name" value="FLAGELLAR PROTEIN"/>
    <property type="match status" value="1"/>
</dbReference>
<dbReference type="PANTHER" id="PTHR30435:SF19">
    <property type="entry name" value="FLAGELLAR BASAL-BODY ROD PROTEIN FLGG"/>
    <property type="match status" value="1"/>
</dbReference>